<name>A0ABY6HWG6_9ARCH</name>
<reference evidence="1" key="1">
    <citation type="submission" date="2022-09" db="EMBL/GenBank/DDBJ databases">
        <title>Actin cytoskeleton and complex cell architecture in an #Asgard archaeon.</title>
        <authorList>
            <person name="Ponce Toledo R.I."/>
            <person name="Schleper C."/>
            <person name="Rodrigues Oliveira T."/>
            <person name="Wollweber F."/>
            <person name="Xu J."/>
            <person name="Rittmann S."/>
            <person name="Klingl A."/>
            <person name="Pilhofer M."/>
        </authorList>
    </citation>
    <scope>NUCLEOTIDE SEQUENCE</scope>
    <source>
        <strain evidence="1">B-35</strain>
    </source>
</reference>
<organism evidence="1 2">
    <name type="scientific">Candidatus Lokiarchaeum ossiferum</name>
    <dbReference type="NCBI Taxonomy" id="2951803"/>
    <lineage>
        <taxon>Archaea</taxon>
        <taxon>Promethearchaeati</taxon>
        <taxon>Promethearchaeota</taxon>
        <taxon>Promethearchaeia</taxon>
        <taxon>Promethearchaeales</taxon>
        <taxon>Promethearchaeaceae</taxon>
        <taxon>Candidatus Lokiarchaeum</taxon>
    </lineage>
</organism>
<accession>A0ABY6HWG6</accession>
<dbReference type="EMBL" id="CP104013">
    <property type="protein sequence ID" value="UYP46799.1"/>
    <property type="molecule type" value="Genomic_DNA"/>
</dbReference>
<proteinExistence type="predicted"/>
<gene>
    <name evidence="1" type="ORF">NEF87_003084</name>
</gene>
<keyword evidence="2" id="KW-1185">Reference proteome</keyword>
<dbReference type="Proteomes" id="UP001208689">
    <property type="component" value="Chromosome"/>
</dbReference>
<evidence type="ECO:0000313" key="2">
    <source>
        <dbReference type="Proteomes" id="UP001208689"/>
    </source>
</evidence>
<protein>
    <submittedName>
        <fullName evidence="1">Uncharacterized protein</fullName>
    </submittedName>
</protein>
<evidence type="ECO:0000313" key="1">
    <source>
        <dbReference type="EMBL" id="UYP46799.1"/>
    </source>
</evidence>
<sequence length="287" mass="33340">MKIVIFKTIIFYFLIVHTPKGLLIREKILSTLNRNPDGLKFANLNNNIPCSRNTLYKYLNQLELEKVIERGPDKIYSIHHNRLRSRVSGHQYQAILQGIAKIGGENWNIQTIEGQNKYKQLGKAIFPKLKHYYTNLNELSLDTLHKKDLFIYIRQLLGELKCLEEYHLESKIDSKTGFPDPYTQLVATISLQGTYLGEEVINGNGYAHYFIQAGIFESFLDYFVTPLYGGKGICDIIDLNSSNSTIRFGLYVIFDDITPYHDPQTIRNHNIMKHSLEKRKKKKFLVY</sequence>